<comment type="caution">
    <text evidence="1">The sequence shown here is derived from an EMBL/GenBank/DDBJ whole genome shotgun (WGS) entry which is preliminary data.</text>
</comment>
<dbReference type="Proteomes" id="UP001341840">
    <property type="component" value="Unassembled WGS sequence"/>
</dbReference>
<name>A0ABU6T033_9FABA</name>
<evidence type="ECO:0000313" key="2">
    <source>
        <dbReference type="Proteomes" id="UP001341840"/>
    </source>
</evidence>
<organism evidence="1 2">
    <name type="scientific">Stylosanthes scabra</name>
    <dbReference type="NCBI Taxonomy" id="79078"/>
    <lineage>
        <taxon>Eukaryota</taxon>
        <taxon>Viridiplantae</taxon>
        <taxon>Streptophyta</taxon>
        <taxon>Embryophyta</taxon>
        <taxon>Tracheophyta</taxon>
        <taxon>Spermatophyta</taxon>
        <taxon>Magnoliopsida</taxon>
        <taxon>eudicotyledons</taxon>
        <taxon>Gunneridae</taxon>
        <taxon>Pentapetalae</taxon>
        <taxon>rosids</taxon>
        <taxon>fabids</taxon>
        <taxon>Fabales</taxon>
        <taxon>Fabaceae</taxon>
        <taxon>Papilionoideae</taxon>
        <taxon>50 kb inversion clade</taxon>
        <taxon>dalbergioids sensu lato</taxon>
        <taxon>Dalbergieae</taxon>
        <taxon>Pterocarpus clade</taxon>
        <taxon>Stylosanthes</taxon>
    </lineage>
</organism>
<proteinExistence type="predicted"/>
<sequence>LGFSILNAPTASRVFRILRKSSHGAQPRSIQFRVQASSSVSVSLGTKFQGRFCRRELFGGEAFEGRVVTLEAERRSWRTACCGGIE</sequence>
<feature type="non-terminal residue" evidence="1">
    <location>
        <position position="86"/>
    </location>
</feature>
<dbReference type="EMBL" id="JASCZI010066116">
    <property type="protein sequence ID" value="MED6142041.1"/>
    <property type="molecule type" value="Genomic_DNA"/>
</dbReference>
<protein>
    <submittedName>
        <fullName evidence="1">Uncharacterized protein</fullName>
    </submittedName>
</protein>
<evidence type="ECO:0000313" key="1">
    <source>
        <dbReference type="EMBL" id="MED6142041.1"/>
    </source>
</evidence>
<reference evidence="1 2" key="1">
    <citation type="journal article" date="2023" name="Plants (Basel)">
        <title>Bridging the Gap: Combining Genomics and Transcriptomics Approaches to Understand Stylosanthes scabra, an Orphan Legume from the Brazilian Caatinga.</title>
        <authorList>
            <person name="Ferreira-Neto J.R.C."/>
            <person name="da Silva M.D."/>
            <person name="Binneck E."/>
            <person name="de Melo N.F."/>
            <person name="da Silva R.H."/>
            <person name="de Melo A.L.T.M."/>
            <person name="Pandolfi V."/>
            <person name="Bustamante F.O."/>
            <person name="Brasileiro-Vidal A.C."/>
            <person name="Benko-Iseppon A.M."/>
        </authorList>
    </citation>
    <scope>NUCLEOTIDE SEQUENCE [LARGE SCALE GENOMIC DNA]</scope>
    <source>
        <tissue evidence="1">Leaves</tissue>
    </source>
</reference>
<gene>
    <name evidence="1" type="ORF">PIB30_109579</name>
</gene>
<keyword evidence="2" id="KW-1185">Reference proteome</keyword>
<accession>A0ABU6T033</accession>
<feature type="non-terminal residue" evidence="1">
    <location>
        <position position="1"/>
    </location>
</feature>